<dbReference type="RefSeq" id="XP_047736194.1">
    <property type="nucleotide sequence ID" value="XM_047880238.1"/>
</dbReference>
<dbReference type="Proteomes" id="UP000694843">
    <property type="component" value="Unplaced"/>
</dbReference>
<dbReference type="KEGG" id="hazt:125177803"/>
<dbReference type="GeneID" id="125177803"/>
<organism evidence="1 2">
    <name type="scientific">Hyalella azteca</name>
    <name type="common">Amphipod</name>
    <dbReference type="NCBI Taxonomy" id="294128"/>
    <lineage>
        <taxon>Eukaryota</taxon>
        <taxon>Metazoa</taxon>
        <taxon>Ecdysozoa</taxon>
        <taxon>Arthropoda</taxon>
        <taxon>Crustacea</taxon>
        <taxon>Multicrustacea</taxon>
        <taxon>Malacostraca</taxon>
        <taxon>Eumalacostraca</taxon>
        <taxon>Peracarida</taxon>
        <taxon>Amphipoda</taxon>
        <taxon>Senticaudata</taxon>
        <taxon>Talitrida</taxon>
        <taxon>Talitroidea</taxon>
        <taxon>Hyalellidae</taxon>
        <taxon>Hyalella</taxon>
    </lineage>
</organism>
<sequence length="275" mass="29953">MSSHIHAAAEAWAEVSCLGPHVVPKLRVMALAQGWHLNVVYGPVADARDDATFCVTARDVTDVAEAVLAGVCRTSVVIPLVLWHGQLDSPVLPSSITRTCHAQLLDHLVSDQHKDLLDKWYRPDHPDGDDFFLVPAAINYPDMHSADAGERDAARRQLADDSQTLITALTEHCQQLVLPTPLELETAALQHHDAVSSAVLVTVQCTDTPQRHALPLQDDRLQTLHHSLQSIPVSSRLTLTRSGADSHLSSQLTAALSSKISALNARRKTAVEKCR</sequence>
<protein>
    <submittedName>
        <fullName evidence="2">Uncharacterized protein LOC125177803</fullName>
    </submittedName>
</protein>
<proteinExistence type="predicted"/>
<feature type="non-terminal residue" evidence="2">
    <location>
        <position position="275"/>
    </location>
</feature>
<keyword evidence="1" id="KW-1185">Reference proteome</keyword>
<dbReference type="AlphaFoldDB" id="A0A979FIR1"/>
<name>A0A979FIR1_HYAAZ</name>
<reference evidence="2" key="1">
    <citation type="submission" date="2025-08" db="UniProtKB">
        <authorList>
            <consortium name="RefSeq"/>
        </authorList>
    </citation>
    <scope>IDENTIFICATION</scope>
</reference>
<accession>A0A979FIR1</accession>
<evidence type="ECO:0000313" key="1">
    <source>
        <dbReference type="Proteomes" id="UP000694843"/>
    </source>
</evidence>
<evidence type="ECO:0000313" key="2">
    <source>
        <dbReference type="RefSeq" id="XP_047736194.1"/>
    </source>
</evidence>
<gene>
    <name evidence="2" type="primary">LOC125177803</name>
</gene>